<evidence type="ECO:0000313" key="6">
    <source>
        <dbReference type="Proteomes" id="UP001218218"/>
    </source>
</evidence>
<dbReference type="GO" id="GO:0008270">
    <property type="term" value="F:zinc ion binding"/>
    <property type="evidence" value="ECO:0007669"/>
    <property type="project" value="UniProtKB-KW"/>
</dbReference>
<organism evidence="5 6">
    <name type="scientific">Mycena albidolilacea</name>
    <dbReference type="NCBI Taxonomy" id="1033008"/>
    <lineage>
        <taxon>Eukaryota</taxon>
        <taxon>Fungi</taxon>
        <taxon>Dikarya</taxon>
        <taxon>Basidiomycota</taxon>
        <taxon>Agaricomycotina</taxon>
        <taxon>Agaricomycetes</taxon>
        <taxon>Agaricomycetidae</taxon>
        <taxon>Agaricales</taxon>
        <taxon>Marasmiineae</taxon>
        <taxon>Mycenaceae</taxon>
        <taxon>Mycena</taxon>
    </lineage>
</organism>
<reference evidence="5" key="1">
    <citation type="submission" date="2023-03" db="EMBL/GenBank/DDBJ databases">
        <title>Massive genome expansion in bonnet fungi (Mycena s.s.) driven by repeated elements and novel gene families across ecological guilds.</title>
        <authorList>
            <consortium name="Lawrence Berkeley National Laboratory"/>
            <person name="Harder C.B."/>
            <person name="Miyauchi S."/>
            <person name="Viragh M."/>
            <person name="Kuo A."/>
            <person name="Thoen E."/>
            <person name="Andreopoulos B."/>
            <person name="Lu D."/>
            <person name="Skrede I."/>
            <person name="Drula E."/>
            <person name="Henrissat B."/>
            <person name="Morin E."/>
            <person name="Kohler A."/>
            <person name="Barry K."/>
            <person name="LaButti K."/>
            <person name="Morin E."/>
            <person name="Salamov A."/>
            <person name="Lipzen A."/>
            <person name="Mereny Z."/>
            <person name="Hegedus B."/>
            <person name="Baldrian P."/>
            <person name="Stursova M."/>
            <person name="Weitz H."/>
            <person name="Taylor A."/>
            <person name="Grigoriev I.V."/>
            <person name="Nagy L.G."/>
            <person name="Martin F."/>
            <person name="Kauserud H."/>
        </authorList>
    </citation>
    <scope>NUCLEOTIDE SEQUENCE</scope>
    <source>
        <strain evidence="5">CBHHK002</strain>
    </source>
</reference>
<keyword evidence="3" id="KW-0862">Zinc</keyword>
<keyword evidence="1" id="KW-0479">Metal-binding</keyword>
<proteinExistence type="predicted"/>
<keyword evidence="2" id="KW-0863">Zinc-finger</keyword>
<dbReference type="InterPro" id="IPR046824">
    <property type="entry name" value="Mss51-like_C"/>
</dbReference>
<dbReference type="AlphaFoldDB" id="A0AAD7EXA8"/>
<evidence type="ECO:0000313" key="5">
    <source>
        <dbReference type="EMBL" id="KAJ7356462.1"/>
    </source>
</evidence>
<dbReference type="PANTHER" id="PTHR28069">
    <property type="entry name" value="GH20023P"/>
    <property type="match status" value="1"/>
</dbReference>
<comment type="caution">
    <text evidence="5">The sequence shown here is derived from an EMBL/GenBank/DDBJ whole genome shotgun (WGS) entry which is preliminary data.</text>
</comment>
<evidence type="ECO:0000259" key="4">
    <source>
        <dbReference type="PROSITE" id="PS01360"/>
    </source>
</evidence>
<dbReference type="Pfam" id="PF20179">
    <property type="entry name" value="MSS51_C"/>
    <property type="match status" value="1"/>
</dbReference>
<evidence type="ECO:0000256" key="2">
    <source>
        <dbReference type="ARBA" id="ARBA00022771"/>
    </source>
</evidence>
<protein>
    <recommendedName>
        <fullName evidence="4">MYND-type domain-containing protein</fullName>
    </recommendedName>
</protein>
<dbReference type="InterPro" id="IPR002893">
    <property type="entry name" value="Znf_MYND"/>
</dbReference>
<dbReference type="PANTHER" id="PTHR28069:SF2">
    <property type="entry name" value="GH20023P"/>
    <property type="match status" value="1"/>
</dbReference>
<dbReference type="PROSITE" id="PS01360">
    <property type="entry name" value="ZF_MYND_1"/>
    <property type="match status" value="1"/>
</dbReference>
<keyword evidence="6" id="KW-1185">Reference proteome</keyword>
<gene>
    <name evidence="5" type="ORF">DFH08DRAFT_911801</name>
</gene>
<dbReference type="Proteomes" id="UP001218218">
    <property type="component" value="Unassembled WGS sequence"/>
</dbReference>
<feature type="domain" description="MYND-type" evidence="4">
    <location>
        <begin position="27"/>
        <end position="72"/>
    </location>
</feature>
<accession>A0AAD7EXA8</accession>
<evidence type="ECO:0000256" key="1">
    <source>
        <dbReference type="ARBA" id="ARBA00022723"/>
    </source>
</evidence>
<sequence length="375" mass="42126">MLQSDDPTQHEPCEACCDNIVKHEVVCEVCYKTPYQAAVFQPFASCYKCNLVRYCSDTCKKALDTVHSQGDCETLRLLHATERTQIDYHIARKKPASLNRFACPSPQPRRSYVPLSRYTGFDHFHRELSREISGWADMTVMYRLAADSFQTFHPMAVQAIGQMSTEAESIPFTVIAGLEASIQDIAKRRALEIHVVAASSRELSTRGMTEEILHHFTALRELTIHYMGPETAVPGAPSSPNLACDSCKARGATRRWALHAMEYHCFLAANPGRRPDFIVGLNTGCSEVATASWAPTLDAICALEVPALFTAYSEREARMEADLLRHRARGVDFVVEVQENKWKGVIPIVNKGIKLAQGMLALYSSNYWYIFRGRR</sequence>
<name>A0AAD7EXA8_9AGAR</name>
<evidence type="ECO:0000256" key="3">
    <source>
        <dbReference type="ARBA" id="ARBA00022833"/>
    </source>
</evidence>
<dbReference type="EMBL" id="JARIHO010000008">
    <property type="protein sequence ID" value="KAJ7356462.1"/>
    <property type="molecule type" value="Genomic_DNA"/>
</dbReference>